<evidence type="ECO:0000256" key="1">
    <source>
        <dbReference type="SAM" id="MobiDB-lite"/>
    </source>
</evidence>
<protein>
    <submittedName>
        <fullName evidence="2">Uncharacterized protein</fullName>
    </submittedName>
</protein>
<proteinExistence type="predicted"/>
<keyword evidence="3" id="KW-1185">Reference proteome</keyword>
<feature type="region of interest" description="Disordered" evidence="1">
    <location>
        <begin position="1"/>
        <end position="54"/>
    </location>
</feature>
<name>A0ABQ9H8Z1_9NEOP</name>
<dbReference type="EMBL" id="JARBHB010000006">
    <property type="protein sequence ID" value="KAJ8880690.1"/>
    <property type="molecule type" value="Genomic_DNA"/>
</dbReference>
<evidence type="ECO:0000313" key="2">
    <source>
        <dbReference type="EMBL" id="KAJ8880690.1"/>
    </source>
</evidence>
<evidence type="ECO:0000313" key="3">
    <source>
        <dbReference type="Proteomes" id="UP001159363"/>
    </source>
</evidence>
<accession>A0ABQ9H8Z1</accession>
<feature type="compositionally biased region" description="Acidic residues" evidence="1">
    <location>
        <begin position="14"/>
        <end position="24"/>
    </location>
</feature>
<reference evidence="2 3" key="1">
    <citation type="submission" date="2023-02" db="EMBL/GenBank/DDBJ databases">
        <title>LHISI_Scaffold_Assembly.</title>
        <authorList>
            <person name="Stuart O.P."/>
            <person name="Cleave R."/>
            <person name="Magrath M.J.L."/>
            <person name="Mikheyev A.S."/>
        </authorList>
    </citation>
    <scope>NUCLEOTIDE SEQUENCE [LARGE SCALE GENOMIC DNA]</scope>
    <source>
        <strain evidence="2">Daus_M_001</strain>
        <tissue evidence="2">Leg muscle</tissue>
    </source>
</reference>
<sequence>MTQSLQQVLATDDSMSDDVFEAPDDAGRGTLSAPDAHQERCQQPSPTGYRDYQPPADVLRLYERAEEEVEQTVHKVTNILLPLLLAHPPLHHT</sequence>
<comment type="caution">
    <text evidence="2">The sequence shown here is derived from an EMBL/GenBank/DDBJ whole genome shotgun (WGS) entry which is preliminary data.</text>
</comment>
<gene>
    <name evidence="2" type="ORF">PR048_017160</name>
</gene>
<dbReference type="Proteomes" id="UP001159363">
    <property type="component" value="Chromosome 5"/>
</dbReference>
<organism evidence="2 3">
    <name type="scientific">Dryococelus australis</name>
    <dbReference type="NCBI Taxonomy" id="614101"/>
    <lineage>
        <taxon>Eukaryota</taxon>
        <taxon>Metazoa</taxon>
        <taxon>Ecdysozoa</taxon>
        <taxon>Arthropoda</taxon>
        <taxon>Hexapoda</taxon>
        <taxon>Insecta</taxon>
        <taxon>Pterygota</taxon>
        <taxon>Neoptera</taxon>
        <taxon>Polyneoptera</taxon>
        <taxon>Phasmatodea</taxon>
        <taxon>Verophasmatodea</taxon>
        <taxon>Anareolatae</taxon>
        <taxon>Phasmatidae</taxon>
        <taxon>Eurycanthinae</taxon>
        <taxon>Dryococelus</taxon>
    </lineage>
</organism>